<evidence type="ECO:0000313" key="3">
    <source>
        <dbReference type="Proteomes" id="UP001175226"/>
    </source>
</evidence>
<feature type="domain" description="CxC2-like cysteine cluster KDZ transposase-associated" evidence="1">
    <location>
        <begin position="145"/>
        <end position="249"/>
    </location>
</feature>
<gene>
    <name evidence="2" type="ORF">EV421DRAFT_1719423</name>
</gene>
<reference evidence="2" key="1">
    <citation type="submission" date="2023-06" db="EMBL/GenBank/DDBJ databases">
        <authorList>
            <consortium name="Lawrence Berkeley National Laboratory"/>
            <person name="Ahrendt S."/>
            <person name="Sahu N."/>
            <person name="Indic B."/>
            <person name="Wong-Bajracharya J."/>
            <person name="Merenyi Z."/>
            <person name="Ke H.-M."/>
            <person name="Monk M."/>
            <person name="Kocsube S."/>
            <person name="Drula E."/>
            <person name="Lipzen A."/>
            <person name="Balint B."/>
            <person name="Henrissat B."/>
            <person name="Andreopoulos B."/>
            <person name="Martin F.M."/>
            <person name="Harder C.B."/>
            <person name="Rigling D."/>
            <person name="Ford K.L."/>
            <person name="Foster G.D."/>
            <person name="Pangilinan J."/>
            <person name="Papanicolaou A."/>
            <person name="Barry K."/>
            <person name="LaButti K."/>
            <person name="Viragh M."/>
            <person name="Koriabine M."/>
            <person name="Yan M."/>
            <person name="Riley R."/>
            <person name="Champramary S."/>
            <person name="Plett K.L."/>
            <person name="Tsai I.J."/>
            <person name="Slot J."/>
            <person name="Sipos G."/>
            <person name="Plett J."/>
            <person name="Nagy L.G."/>
            <person name="Grigoriev I.V."/>
        </authorList>
    </citation>
    <scope>NUCLEOTIDE SEQUENCE</scope>
    <source>
        <strain evidence="2">FPL87.14</strain>
    </source>
</reference>
<name>A0AA39IY17_9AGAR</name>
<dbReference type="EMBL" id="JAUEPT010000092">
    <property type="protein sequence ID" value="KAK0432577.1"/>
    <property type="molecule type" value="Genomic_DNA"/>
</dbReference>
<dbReference type="Pfam" id="PF18803">
    <property type="entry name" value="CxC2"/>
    <property type="match status" value="1"/>
</dbReference>
<dbReference type="AlphaFoldDB" id="A0AA39IY17"/>
<protein>
    <recommendedName>
        <fullName evidence="1">CxC2-like cysteine cluster KDZ transposase-associated domain-containing protein</fullName>
    </recommendedName>
</protein>
<keyword evidence="3" id="KW-1185">Reference proteome</keyword>
<accession>A0AA39IY17</accession>
<evidence type="ECO:0000313" key="2">
    <source>
        <dbReference type="EMBL" id="KAK0432577.1"/>
    </source>
</evidence>
<dbReference type="Proteomes" id="UP001175226">
    <property type="component" value="Unassembled WGS sequence"/>
</dbReference>
<sequence length="323" mass="37431">MGDRWAPEDDMEIFLDETDAGFYEELTGEVYESRVFQQANPTQKGKRSRTKKRPHIIWKNLHQGQYLDEILHHEGRGDYQWETACPDCVSRSRDGLSMLGVPTYRCCNCFLNDLTCKLCCVQRHCHEPLHRIECWNGEWFEHSSLKDIGLHVQLNHTSMQCCLPVPGHQEFKVLHGSGIHHVVLDYCGCKRQLPKHVQLLRRGWFPASQRVPRTTTSFQLLEFLHLLSLCAKTPLYDFYRTLEKLTTNTRINMPKSRNKALMCMLLQWRHLKMLKRGGRGHVENGVETMQLLMCSVTASDKRLVGGNDLQPTLNLSQLNTITN</sequence>
<evidence type="ECO:0000259" key="1">
    <source>
        <dbReference type="Pfam" id="PF18803"/>
    </source>
</evidence>
<dbReference type="InterPro" id="IPR041457">
    <property type="entry name" value="CxC2_KDZ-assoc"/>
</dbReference>
<organism evidence="2 3">
    <name type="scientific">Armillaria borealis</name>
    <dbReference type="NCBI Taxonomy" id="47425"/>
    <lineage>
        <taxon>Eukaryota</taxon>
        <taxon>Fungi</taxon>
        <taxon>Dikarya</taxon>
        <taxon>Basidiomycota</taxon>
        <taxon>Agaricomycotina</taxon>
        <taxon>Agaricomycetes</taxon>
        <taxon>Agaricomycetidae</taxon>
        <taxon>Agaricales</taxon>
        <taxon>Marasmiineae</taxon>
        <taxon>Physalacriaceae</taxon>
        <taxon>Armillaria</taxon>
    </lineage>
</organism>
<proteinExistence type="predicted"/>
<comment type="caution">
    <text evidence="2">The sequence shown here is derived from an EMBL/GenBank/DDBJ whole genome shotgun (WGS) entry which is preliminary data.</text>
</comment>